<dbReference type="SUPFAM" id="SSF55729">
    <property type="entry name" value="Acyl-CoA N-acyltransferases (Nat)"/>
    <property type="match status" value="1"/>
</dbReference>
<organism evidence="4 5">
    <name type="scientific">Rhodopseudomonas julia</name>
    <dbReference type="NCBI Taxonomy" id="200617"/>
    <lineage>
        <taxon>Bacteria</taxon>
        <taxon>Pseudomonadati</taxon>
        <taxon>Pseudomonadota</taxon>
        <taxon>Alphaproteobacteria</taxon>
        <taxon>Hyphomicrobiales</taxon>
        <taxon>Nitrobacteraceae</taxon>
        <taxon>Rhodopseudomonas</taxon>
    </lineage>
</organism>
<dbReference type="PANTHER" id="PTHR43877">
    <property type="entry name" value="AMINOALKYLPHOSPHONATE N-ACETYLTRANSFERASE-RELATED-RELATED"/>
    <property type="match status" value="1"/>
</dbReference>
<keyword evidence="2" id="KW-0012">Acyltransferase</keyword>
<protein>
    <submittedName>
        <fullName evidence="4">N-acetylglutamate synthase-like GNAT family acetyltransferase</fullName>
    </submittedName>
</protein>
<dbReference type="InterPro" id="IPR016181">
    <property type="entry name" value="Acyl_CoA_acyltransferase"/>
</dbReference>
<dbReference type="PROSITE" id="PS51186">
    <property type="entry name" value="GNAT"/>
    <property type="match status" value="1"/>
</dbReference>
<evidence type="ECO:0000256" key="2">
    <source>
        <dbReference type="ARBA" id="ARBA00023315"/>
    </source>
</evidence>
<evidence type="ECO:0000313" key="4">
    <source>
        <dbReference type="EMBL" id="MDQ0324406.1"/>
    </source>
</evidence>
<dbReference type="InterPro" id="IPR000182">
    <property type="entry name" value="GNAT_dom"/>
</dbReference>
<evidence type="ECO:0000313" key="5">
    <source>
        <dbReference type="Proteomes" id="UP001230253"/>
    </source>
</evidence>
<comment type="caution">
    <text evidence="4">The sequence shown here is derived from an EMBL/GenBank/DDBJ whole genome shotgun (WGS) entry which is preliminary data.</text>
</comment>
<accession>A0ABU0C1L8</accession>
<name>A0ABU0C1L8_9BRAD</name>
<proteinExistence type="predicted"/>
<evidence type="ECO:0000256" key="1">
    <source>
        <dbReference type="ARBA" id="ARBA00022679"/>
    </source>
</evidence>
<dbReference type="CDD" id="cd04301">
    <property type="entry name" value="NAT_SF"/>
    <property type="match status" value="1"/>
</dbReference>
<dbReference type="EMBL" id="JAUSUK010000001">
    <property type="protein sequence ID" value="MDQ0324406.1"/>
    <property type="molecule type" value="Genomic_DNA"/>
</dbReference>
<feature type="domain" description="N-acetyltransferase" evidence="3">
    <location>
        <begin position="3"/>
        <end position="158"/>
    </location>
</feature>
<dbReference type="Pfam" id="PF00583">
    <property type="entry name" value="Acetyltransf_1"/>
    <property type="match status" value="1"/>
</dbReference>
<reference evidence="4 5" key="1">
    <citation type="submission" date="2023-07" db="EMBL/GenBank/DDBJ databases">
        <title>Genomic Encyclopedia of Type Strains, Phase IV (KMG-IV): sequencing the most valuable type-strain genomes for metagenomic binning, comparative biology and taxonomic classification.</title>
        <authorList>
            <person name="Goeker M."/>
        </authorList>
    </citation>
    <scope>NUCLEOTIDE SEQUENCE [LARGE SCALE GENOMIC DNA]</scope>
    <source>
        <strain evidence="4 5">DSM 11549</strain>
    </source>
</reference>
<evidence type="ECO:0000259" key="3">
    <source>
        <dbReference type="PROSITE" id="PS51186"/>
    </source>
</evidence>
<dbReference type="Gene3D" id="3.40.630.30">
    <property type="match status" value="1"/>
</dbReference>
<keyword evidence="1" id="KW-0808">Transferase</keyword>
<gene>
    <name evidence="4" type="ORF">J2R99_000255</name>
</gene>
<dbReference type="InterPro" id="IPR050832">
    <property type="entry name" value="Bact_Acetyltransf"/>
</dbReference>
<dbReference type="Proteomes" id="UP001230253">
    <property type="component" value="Unassembled WGS sequence"/>
</dbReference>
<sequence length="174" mass="19405">MALICREADPAFDRWDELHRLLMDCFAYMAVRIDPPSSLLRMGPAELAEKAGSETLLLAEEDGRIVGCAFLRLEPDCLYIGKVAVAPAFRGAGLARRLFVLAEERARANDRLFLKLQTRVELTENHAAFARLGFVKVSETAHAGYDRATSITMTKPVDPSRQDRAFSEALHERA</sequence>
<dbReference type="RefSeq" id="WP_307152701.1">
    <property type="nucleotide sequence ID" value="NZ_JAUSUK010000001.1"/>
</dbReference>
<keyword evidence="5" id="KW-1185">Reference proteome</keyword>